<gene>
    <name evidence="1" type="ORF">L3X38_024069</name>
</gene>
<organism evidence="1 2">
    <name type="scientific">Prunus dulcis</name>
    <name type="common">Almond</name>
    <name type="synonym">Amygdalus dulcis</name>
    <dbReference type="NCBI Taxonomy" id="3755"/>
    <lineage>
        <taxon>Eukaryota</taxon>
        <taxon>Viridiplantae</taxon>
        <taxon>Streptophyta</taxon>
        <taxon>Embryophyta</taxon>
        <taxon>Tracheophyta</taxon>
        <taxon>Spermatophyta</taxon>
        <taxon>Magnoliopsida</taxon>
        <taxon>eudicotyledons</taxon>
        <taxon>Gunneridae</taxon>
        <taxon>Pentapetalae</taxon>
        <taxon>rosids</taxon>
        <taxon>fabids</taxon>
        <taxon>Rosales</taxon>
        <taxon>Rosaceae</taxon>
        <taxon>Amygdaloideae</taxon>
        <taxon>Amygdaleae</taxon>
        <taxon>Prunus</taxon>
    </lineage>
</organism>
<name>A0AAD4Z536_PRUDU</name>
<sequence length="96" mass="10582">MMMVKKRCIKHHMISSSRIKNPTMIIFRISSKENHKGLQGTTAGYGGSKATAAARYSGRKEKATGNGNMVMAKDLLIVHHSSQVLDPFSFSGDLMR</sequence>
<dbReference type="Proteomes" id="UP001054821">
    <property type="component" value="Chromosome 4"/>
</dbReference>
<protein>
    <submittedName>
        <fullName evidence="1">Uncharacterized protein</fullName>
    </submittedName>
</protein>
<keyword evidence="2" id="KW-1185">Reference proteome</keyword>
<reference evidence="1 2" key="1">
    <citation type="journal article" date="2022" name="G3 (Bethesda)">
        <title>Whole-genome sequence and methylome profiling of the almond [Prunus dulcis (Mill.) D.A. Webb] cultivar 'Nonpareil'.</title>
        <authorList>
            <person name="D'Amico-Willman K.M."/>
            <person name="Ouma W.Z."/>
            <person name="Meulia T."/>
            <person name="Sideli G.M."/>
            <person name="Gradziel T.M."/>
            <person name="Fresnedo-Ramirez J."/>
        </authorList>
    </citation>
    <scope>NUCLEOTIDE SEQUENCE [LARGE SCALE GENOMIC DNA]</scope>
    <source>
        <strain evidence="1">Clone GOH B32 T37-40</strain>
    </source>
</reference>
<dbReference type="AlphaFoldDB" id="A0AAD4Z536"/>
<comment type="caution">
    <text evidence="1">The sequence shown here is derived from an EMBL/GenBank/DDBJ whole genome shotgun (WGS) entry which is preliminary data.</text>
</comment>
<evidence type="ECO:0000313" key="2">
    <source>
        <dbReference type="Proteomes" id="UP001054821"/>
    </source>
</evidence>
<evidence type="ECO:0000313" key="1">
    <source>
        <dbReference type="EMBL" id="KAI5333937.1"/>
    </source>
</evidence>
<accession>A0AAD4Z536</accession>
<proteinExistence type="predicted"/>
<dbReference type="EMBL" id="JAJFAZ020000004">
    <property type="protein sequence ID" value="KAI5333937.1"/>
    <property type="molecule type" value="Genomic_DNA"/>
</dbReference>